<accession>A0A1Q3CF41</accession>
<dbReference type="InterPro" id="IPR029472">
    <property type="entry name" value="Copia-like_N"/>
</dbReference>
<feature type="non-terminal residue" evidence="2">
    <location>
        <position position="158"/>
    </location>
</feature>
<dbReference type="PANTHER" id="PTHR37610">
    <property type="entry name" value="CCHC-TYPE DOMAIN-CONTAINING PROTEIN"/>
    <property type="match status" value="1"/>
</dbReference>
<evidence type="ECO:0000313" key="3">
    <source>
        <dbReference type="Proteomes" id="UP000187406"/>
    </source>
</evidence>
<comment type="caution">
    <text evidence="2">The sequence shown here is derived from an EMBL/GenBank/DDBJ whole genome shotgun (WGS) entry which is preliminary data.</text>
</comment>
<evidence type="ECO:0000313" key="2">
    <source>
        <dbReference type="EMBL" id="GAV78827.1"/>
    </source>
</evidence>
<proteinExistence type="predicted"/>
<evidence type="ECO:0000259" key="1">
    <source>
        <dbReference type="Pfam" id="PF14244"/>
    </source>
</evidence>
<protein>
    <submittedName>
        <fullName evidence="2">UBN2_3 domain-containing protein</fullName>
    </submittedName>
</protein>
<dbReference type="Pfam" id="PF14244">
    <property type="entry name" value="Retrotran_gag_3"/>
    <property type="match status" value="1"/>
</dbReference>
<dbReference type="PANTHER" id="PTHR37610:SF78">
    <property type="entry name" value="GAG-POLYPEPTIDE OF LTR COPIA-TYPE-RELATED"/>
    <property type="match status" value="1"/>
</dbReference>
<reference evidence="3" key="1">
    <citation type="submission" date="2016-04" db="EMBL/GenBank/DDBJ databases">
        <title>Cephalotus genome sequencing.</title>
        <authorList>
            <person name="Fukushima K."/>
            <person name="Hasebe M."/>
            <person name="Fang X."/>
        </authorList>
    </citation>
    <scope>NUCLEOTIDE SEQUENCE [LARGE SCALE GENOMIC DNA]</scope>
    <source>
        <strain evidence="3">cv. St1</strain>
    </source>
</reference>
<dbReference type="Proteomes" id="UP000187406">
    <property type="component" value="Unassembled WGS sequence"/>
</dbReference>
<sequence>DFNDPLYLHSSDTLEVNLVNEQLIGNENYGVWSRAMLIALTAKNKQGSVTGSCKKPKPESTNLHQWERCNAIVLSWIMNSVSKEIFNDEFDSLITLTSYGCDTSKAYKEHSQQQKLLHFLMGLNDSYGHIRSQILLMSTLPTIGEAYSLISQEESHRR</sequence>
<organism evidence="2 3">
    <name type="scientific">Cephalotus follicularis</name>
    <name type="common">Albany pitcher plant</name>
    <dbReference type="NCBI Taxonomy" id="3775"/>
    <lineage>
        <taxon>Eukaryota</taxon>
        <taxon>Viridiplantae</taxon>
        <taxon>Streptophyta</taxon>
        <taxon>Embryophyta</taxon>
        <taxon>Tracheophyta</taxon>
        <taxon>Spermatophyta</taxon>
        <taxon>Magnoliopsida</taxon>
        <taxon>eudicotyledons</taxon>
        <taxon>Gunneridae</taxon>
        <taxon>Pentapetalae</taxon>
        <taxon>rosids</taxon>
        <taxon>fabids</taxon>
        <taxon>Oxalidales</taxon>
        <taxon>Cephalotaceae</taxon>
        <taxon>Cephalotus</taxon>
    </lineage>
</organism>
<feature type="domain" description="Retrotransposon Copia-like N-terminal" evidence="1">
    <location>
        <begin position="9"/>
        <end position="57"/>
    </location>
</feature>
<gene>
    <name evidence="2" type="ORF">CFOL_v3_22292</name>
</gene>
<name>A0A1Q3CF41_CEPFO</name>
<dbReference type="EMBL" id="BDDD01001868">
    <property type="protein sequence ID" value="GAV78827.1"/>
    <property type="molecule type" value="Genomic_DNA"/>
</dbReference>
<dbReference type="OrthoDB" id="5544992at2759"/>
<keyword evidence="3" id="KW-1185">Reference proteome</keyword>
<feature type="non-terminal residue" evidence="2">
    <location>
        <position position="1"/>
    </location>
</feature>
<dbReference type="InParanoid" id="A0A1Q3CF41"/>
<dbReference type="AlphaFoldDB" id="A0A1Q3CF41"/>